<organism evidence="1 2">
    <name type="scientific">Holotrichia oblita</name>
    <name type="common">Chafer beetle</name>
    <dbReference type="NCBI Taxonomy" id="644536"/>
    <lineage>
        <taxon>Eukaryota</taxon>
        <taxon>Metazoa</taxon>
        <taxon>Ecdysozoa</taxon>
        <taxon>Arthropoda</taxon>
        <taxon>Hexapoda</taxon>
        <taxon>Insecta</taxon>
        <taxon>Pterygota</taxon>
        <taxon>Neoptera</taxon>
        <taxon>Endopterygota</taxon>
        <taxon>Coleoptera</taxon>
        <taxon>Polyphaga</taxon>
        <taxon>Scarabaeiformia</taxon>
        <taxon>Scarabaeidae</taxon>
        <taxon>Melolonthinae</taxon>
        <taxon>Holotrichia</taxon>
    </lineage>
</organism>
<dbReference type="Proteomes" id="UP001056778">
    <property type="component" value="Chromosome 1"/>
</dbReference>
<proteinExistence type="predicted"/>
<comment type="caution">
    <text evidence="1">The sequence shown here is derived from an EMBL/GenBank/DDBJ whole genome shotgun (WGS) entry which is preliminary data.</text>
</comment>
<sequence>MSDKDKVKINQPKNIPKDGQVITAIMKEMGITEYEPKTIVQLTEFVYRYGTSILDEARAFANNCKKKFIDLDDVRLALQLSSESTFTMPPSRDALIVCARNKNNSPLPLIKPHCGIRLPPDRHCLNSCNYTLKSNQKKANKINFSLTNASPAMKVAAKQNINYIKRTNTIGMNKQTVTIPKPVTKISTNISSVQPQKTVLKPKIQITQNVAVTSASNVSSLMEVESNGGIKRKREEESDNLNC</sequence>
<keyword evidence="2" id="KW-1185">Reference proteome</keyword>
<dbReference type="EMBL" id="CM043015">
    <property type="protein sequence ID" value="KAI4470719.1"/>
    <property type="molecule type" value="Genomic_DNA"/>
</dbReference>
<name>A0ACB9TVP4_HOLOL</name>
<protein>
    <submittedName>
        <fullName evidence="1">Taf9 rna polymerase ii tata box-binding protein (Tbp)-associated factor</fullName>
    </submittedName>
</protein>
<accession>A0ACB9TVP4</accession>
<evidence type="ECO:0000313" key="2">
    <source>
        <dbReference type="Proteomes" id="UP001056778"/>
    </source>
</evidence>
<gene>
    <name evidence="1" type="ORF">MML48_1g00281</name>
</gene>
<evidence type="ECO:0000313" key="1">
    <source>
        <dbReference type="EMBL" id="KAI4470719.1"/>
    </source>
</evidence>
<reference evidence="1" key="1">
    <citation type="submission" date="2022-04" db="EMBL/GenBank/DDBJ databases">
        <title>Chromosome-scale genome assembly of Holotrichia oblita Faldermann.</title>
        <authorList>
            <person name="Rongchong L."/>
        </authorList>
    </citation>
    <scope>NUCLEOTIDE SEQUENCE</scope>
    <source>
        <strain evidence="1">81SQS9</strain>
    </source>
</reference>